<keyword evidence="2" id="KW-0808">Transferase</keyword>
<keyword evidence="1" id="KW-0547">Nucleotide-binding</keyword>
<dbReference type="InterPro" id="IPR043502">
    <property type="entry name" value="DNA/RNA_pol_sf"/>
</dbReference>
<dbReference type="SUPFAM" id="SSF56672">
    <property type="entry name" value="DNA/RNA polymerases"/>
    <property type="match status" value="1"/>
</dbReference>
<proteinExistence type="predicted"/>
<dbReference type="AlphaFoldDB" id="A0A6L2ZJD2"/>
<gene>
    <name evidence="2" type="ORF">MMARV_C051P1</name>
</gene>
<comment type="caution">
    <text evidence="2">The sequence shown here is derived from an EMBL/GenBank/DDBJ whole genome shotgun (WGS) entry which is preliminary data.</text>
</comment>
<organism evidence="2">
    <name type="scientific">viral metagenome</name>
    <dbReference type="NCBI Taxonomy" id="1070528"/>
    <lineage>
        <taxon>unclassified sequences</taxon>
        <taxon>metagenomes</taxon>
        <taxon>organismal metagenomes</taxon>
    </lineage>
</organism>
<sequence length="794" mass="89552">MGQSASGELRLLFPDEHSAVVAYQDWISTCARLSVDHSMEPLSDDSISRRRSRLAPLRMFEIWGPRLAPVISLYWRLLPHTVRRRMHLVFSRGGLLTRQLGEDAVTAALKGLGGIAKQHRERLFGADWRYFVDLHLQCDYKPSVPIETFSTSVREWVTEITDHTVDGSGPEFNRLFRAGCAEFMALSPGVSVDYVPVTVNMFCSDPGYWARSGSSDGPRLEVTMDDGVVRKARKQKWASALVMTPDEVRECLFAWKLQENYAIEKRELGKVRAVALGDLPLYLKMTYIGCWLDAHFAGHPKTTLYYGVEQYFNMLESMVRDALAPTFAKMPIDQEQFDHIVTLVLVLIVVDELTTLVREKAPASVRSDMLDIMCRIKYALSGGTISVGKLKVWIVNGVLSGWRWTALLGTITNYAELRTVRAIVKNKYGVDPVVESSVVAQGDDLRVLAQTAALAALLWKEFTRAGFKVNPRKFWISYDVDEFLRMVTSGDTIGGYPARAVSSLVWRNPVTRESLRGEERVREMVTSWMMLFSRMNVWDEAAARMMANDVARSNKVAFDDVWATMYTPACVGGMGIPWTWKGVQPGWKRFNKGVSVKEWRLTRIPPMAFELSGRYGGSAEDYSKAWTDNIEGPGKQRITYEGGGVEDVEQIQAVTRLSIPDISGGSSLASRPNPNFTPSVYAILLEQYLREKRWDDIPGLLHMSSRPIFSLITTKCTRAVQIAWLRGRLPFSTPLRPGWSSLATSVLYKPLAKWMWTWCLTKSHVGMDLVRRAAYAAELRMTASEENRDIRVGA</sequence>
<dbReference type="GO" id="GO:0003723">
    <property type="term" value="F:RNA binding"/>
    <property type="evidence" value="ECO:0007669"/>
    <property type="project" value="InterPro"/>
</dbReference>
<reference evidence="2" key="1">
    <citation type="submission" date="2020-05" db="EMBL/GenBank/DDBJ databases">
        <title>Diverged and active partitiviruses in Lichen.</title>
        <authorList>
            <person name="Urayama S."/>
            <person name="Doi N."/>
            <person name="Kondo F."/>
            <person name="Chiba Y."/>
            <person name="Takaki Y."/>
            <person name="Hirai M."/>
            <person name="Minegishi Y."/>
            <person name="Hagiwara D."/>
            <person name="Nunoura T."/>
        </authorList>
    </citation>
    <scope>NUCLEOTIDE SEQUENCE</scope>
</reference>
<dbReference type="InterPro" id="IPR001795">
    <property type="entry name" value="RNA-dir_pol_luteovirus"/>
</dbReference>
<accession>A0A6L2ZJD2</accession>
<evidence type="ECO:0000256" key="1">
    <source>
        <dbReference type="ARBA" id="ARBA00022741"/>
    </source>
</evidence>
<evidence type="ECO:0000313" key="2">
    <source>
        <dbReference type="EMBL" id="GFM95180.1"/>
    </source>
</evidence>
<dbReference type="EMBL" id="BLWB01000051">
    <property type="protein sequence ID" value="GFM95180.1"/>
    <property type="molecule type" value="Genomic_RNA"/>
</dbReference>
<keyword evidence="2" id="KW-0548">Nucleotidyltransferase</keyword>
<dbReference type="GO" id="GO:0003968">
    <property type="term" value="F:RNA-directed RNA polymerase activity"/>
    <property type="evidence" value="ECO:0007669"/>
    <property type="project" value="UniProtKB-KW"/>
</dbReference>
<protein>
    <submittedName>
        <fullName evidence="2">RNA-dependent RNA polymerase</fullName>
    </submittedName>
</protein>
<dbReference type="Pfam" id="PF02123">
    <property type="entry name" value="RdRP_4"/>
    <property type="match status" value="1"/>
</dbReference>
<dbReference type="GO" id="GO:0006351">
    <property type="term" value="P:DNA-templated transcription"/>
    <property type="evidence" value="ECO:0007669"/>
    <property type="project" value="InterPro"/>
</dbReference>
<keyword evidence="2" id="KW-0696">RNA-directed RNA polymerase</keyword>
<dbReference type="GO" id="GO:0000166">
    <property type="term" value="F:nucleotide binding"/>
    <property type="evidence" value="ECO:0007669"/>
    <property type="project" value="UniProtKB-KW"/>
</dbReference>
<name>A0A6L2ZJD2_9ZZZZ</name>